<keyword evidence="6" id="KW-0460">Magnesium</keyword>
<keyword evidence="4 6" id="KW-0255">Endonuclease</keyword>
<dbReference type="SUPFAM" id="SSF69065">
    <property type="entry name" value="RNase III domain-like"/>
    <property type="match status" value="1"/>
</dbReference>
<dbReference type="Gene3D" id="1.10.1520.10">
    <property type="entry name" value="Ribonuclease III domain"/>
    <property type="match status" value="1"/>
</dbReference>
<keyword evidence="2 6" id="KW-0698">rRNA processing</keyword>
<dbReference type="InterPro" id="IPR000999">
    <property type="entry name" value="RNase_III_dom"/>
</dbReference>
<keyword evidence="6" id="KW-0963">Cytoplasm</keyword>
<keyword evidence="6" id="KW-0694">RNA-binding</keyword>
<dbReference type="HAMAP" id="MF_01468">
    <property type="entry name" value="RNase_Mini_III"/>
    <property type="match status" value="1"/>
</dbReference>
<dbReference type="GO" id="GO:0005737">
    <property type="term" value="C:cytoplasm"/>
    <property type="evidence" value="ECO:0007669"/>
    <property type="project" value="UniProtKB-SubCell"/>
</dbReference>
<keyword evidence="6" id="KW-0699">rRNA-binding</keyword>
<evidence type="ECO:0000256" key="6">
    <source>
        <dbReference type="HAMAP-Rule" id="MF_01468"/>
    </source>
</evidence>
<protein>
    <recommendedName>
        <fullName evidence="6">Mini-ribonuclease 3</fullName>
        <shortName evidence="6">Mini-3</shortName>
        <shortName evidence="6">Mini-RNase 3</shortName>
        <ecNumber evidence="6">3.1.26.-</ecNumber>
    </recommendedName>
    <alternativeName>
        <fullName evidence="6">Mini-RNase III</fullName>
        <shortName evidence="6">Mini-III</shortName>
    </alternativeName>
</protein>
<accession>A0A1W1XYJ4</accession>
<dbReference type="PANTHER" id="PTHR34276">
    <property type="entry name" value="MINI-RIBONUCLEASE 3"/>
    <property type="match status" value="1"/>
</dbReference>
<comment type="cofactor">
    <cofactor evidence="6">
        <name>Mg(2+)</name>
        <dbReference type="ChEBI" id="CHEBI:18420"/>
    </cofactor>
</comment>
<dbReference type="STRING" id="1121291.SAMN02745134_03719"/>
<dbReference type="GO" id="GO:0004525">
    <property type="term" value="F:ribonuclease III activity"/>
    <property type="evidence" value="ECO:0007669"/>
    <property type="project" value="InterPro"/>
</dbReference>
<reference evidence="8 9" key="1">
    <citation type="submission" date="2017-04" db="EMBL/GenBank/DDBJ databases">
        <authorList>
            <person name="Afonso C.L."/>
            <person name="Miller P.J."/>
            <person name="Scott M.A."/>
            <person name="Spackman E."/>
            <person name="Goraichik I."/>
            <person name="Dimitrov K.M."/>
            <person name="Suarez D.L."/>
            <person name="Swayne D.E."/>
        </authorList>
    </citation>
    <scope>NUCLEOTIDE SEQUENCE [LARGE SCALE GENOMIC DNA]</scope>
    <source>
        <strain evidence="8 9">DSM 12555</strain>
    </source>
</reference>
<feature type="domain" description="RNase III" evidence="7">
    <location>
        <begin position="4"/>
        <end position="138"/>
    </location>
</feature>
<keyword evidence="3 6" id="KW-0540">Nuclease</keyword>
<dbReference type="OrthoDB" id="46571at2"/>
<sequence>MEFDLLKGTFTKQDARNLNPLVLAFVGDGIYEIFVRAFIVNKNREMNVHKLHVKAISFVKAHAQSELMKVIVDELTEEEMNIYKRGRNAKSATVPKNANVGEYRMATGFEALFGYLYLTEQKDRINYFFQIIVDIKPSIH</sequence>
<evidence type="ECO:0000256" key="4">
    <source>
        <dbReference type="ARBA" id="ARBA00022759"/>
    </source>
</evidence>
<dbReference type="PIRSF" id="PIRSF005520">
    <property type="entry name" value="UCP005520"/>
    <property type="match status" value="1"/>
</dbReference>
<evidence type="ECO:0000313" key="9">
    <source>
        <dbReference type="Proteomes" id="UP000192468"/>
    </source>
</evidence>
<dbReference type="PANTHER" id="PTHR34276:SF1">
    <property type="entry name" value="MINI-RIBONUCLEASE 3"/>
    <property type="match status" value="1"/>
</dbReference>
<dbReference type="EC" id="3.1.26.-" evidence="6"/>
<evidence type="ECO:0000256" key="1">
    <source>
        <dbReference type="ARBA" id="ARBA00022517"/>
    </source>
</evidence>
<keyword evidence="5 6" id="KW-0378">Hydrolase</keyword>
<comment type="function">
    <text evidence="6">Involved in correct processing of both the 5' and 3' ends of 23S rRNA precursor. Processes 30S rRNA precursor transcript even in absence of ribonuclease 3 (Rnc); Rnc processes 30S rRNA into smaller rRNA precursors.</text>
</comment>
<keyword evidence="1 6" id="KW-0690">Ribosome biogenesis</keyword>
<proteinExistence type="inferred from homology"/>
<dbReference type="GO" id="GO:0019843">
    <property type="term" value="F:rRNA binding"/>
    <property type="evidence" value="ECO:0007669"/>
    <property type="project" value="UniProtKB-UniRule"/>
</dbReference>
<evidence type="ECO:0000256" key="3">
    <source>
        <dbReference type="ARBA" id="ARBA00022722"/>
    </source>
</evidence>
<dbReference type="EMBL" id="FWXH01000032">
    <property type="protein sequence ID" value="SMC28934.1"/>
    <property type="molecule type" value="Genomic_DNA"/>
</dbReference>
<gene>
    <name evidence="6" type="primary">mrnC</name>
    <name evidence="8" type="ORF">SAMN02745134_03719</name>
</gene>
<dbReference type="GO" id="GO:0006364">
    <property type="term" value="P:rRNA processing"/>
    <property type="evidence" value="ECO:0007669"/>
    <property type="project" value="UniProtKB-UniRule"/>
</dbReference>
<comment type="similarity">
    <text evidence="6">Belongs to the MrnC RNase family.</text>
</comment>
<dbReference type="InterPro" id="IPR008226">
    <property type="entry name" value="Mini3_fam"/>
</dbReference>
<comment type="subcellular location">
    <subcellularLocation>
        <location evidence="6">Cytoplasm</location>
    </subcellularLocation>
</comment>
<dbReference type="AlphaFoldDB" id="A0A1W1XYJ4"/>
<dbReference type="SMART" id="SM00535">
    <property type="entry name" value="RIBOc"/>
    <property type="match status" value="1"/>
</dbReference>
<dbReference type="RefSeq" id="WP_084117706.1">
    <property type="nucleotide sequence ID" value="NZ_FWXH01000032.1"/>
</dbReference>
<organism evidence="8 9">
    <name type="scientific">Clostridium acidisoli DSM 12555</name>
    <dbReference type="NCBI Taxonomy" id="1121291"/>
    <lineage>
        <taxon>Bacteria</taxon>
        <taxon>Bacillati</taxon>
        <taxon>Bacillota</taxon>
        <taxon>Clostridia</taxon>
        <taxon>Eubacteriales</taxon>
        <taxon>Clostridiaceae</taxon>
        <taxon>Clostridium</taxon>
    </lineage>
</organism>
<evidence type="ECO:0000256" key="5">
    <source>
        <dbReference type="ARBA" id="ARBA00022801"/>
    </source>
</evidence>
<evidence type="ECO:0000256" key="2">
    <source>
        <dbReference type="ARBA" id="ARBA00022552"/>
    </source>
</evidence>
<dbReference type="Pfam" id="PF00636">
    <property type="entry name" value="Ribonuclease_3"/>
    <property type="match status" value="1"/>
</dbReference>
<feature type="active site" evidence="6">
    <location>
        <position position="28"/>
    </location>
</feature>
<comment type="subunit">
    <text evidence="6">Homodimer.</text>
</comment>
<dbReference type="Proteomes" id="UP000192468">
    <property type="component" value="Unassembled WGS sequence"/>
</dbReference>
<evidence type="ECO:0000313" key="8">
    <source>
        <dbReference type="EMBL" id="SMC28934.1"/>
    </source>
</evidence>
<name>A0A1W1XYJ4_9CLOT</name>
<evidence type="ECO:0000259" key="7">
    <source>
        <dbReference type="SMART" id="SM00535"/>
    </source>
</evidence>
<keyword evidence="9" id="KW-1185">Reference proteome</keyword>
<dbReference type="InterPro" id="IPR036389">
    <property type="entry name" value="RNase_III_sf"/>
</dbReference>